<comment type="cofactor">
    <cofactor evidence="1 4">
        <name>pyridoxal 5'-phosphate</name>
        <dbReference type="ChEBI" id="CHEBI:597326"/>
    </cofactor>
</comment>
<dbReference type="Pfam" id="PF00155">
    <property type="entry name" value="Aminotran_1_2"/>
    <property type="match status" value="1"/>
</dbReference>
<organism evidence="6 7">
    <name type="scientific">Savagea serpentis</name>
    <dbReference type="NCBI Taxonomy" id="2785297"/>
    <lineage>
        <taxon>Bacteria</taxon>
        <taxon>Bacillati</taxon>
        <taxon>Bacillota</taxon>
        <taxon>Bacilli</taxon>
        <taxon>Bacillales</taxon>
        <taxon>Caryophanaceae</taxon>
        <taxon>Savagea</taxon>
    </lineage>
</organism>
<protein>
    <recommendedName>
        <fullName evidence="4">Aminotransferase</fullName>
        <ecNumber evidence="4">2.6.1.-</ecNumber>
    </recommendedName>
</protein>
<keyword evidence="7" id="KW-1185">Reference proteome</keyword>
<evidence type="ECO:0000256" key="2">
    <source>
        <dbReference type="ARBA" id="ARBA00022576"/>
    </source>
</evidence>
<dbReference type="Proteomes" id="UP000622653">
    <property type="component" value="Unassembled WGS sequence"/>
</dbReference>
<proteinExistence type="inferred from homology"/>
<keyword evidence="2 4" id="KW-0032">Aminotransferase</keyword>
<dbReference type="AlphaFoldDB" id="A0A8J7GJ57"/>
<dbReference type="Gene3D" id="3.40.640.10">
    <property type="entry name" value="Type I PLP-dependent aspartate aminotransferase-like (Major domain)"/>
    <property type="match status" value="1"/>
</dbReference>
<dbReference type="GO" id="GO:0030170">
    <property type="term" value="F:pyridoxal phosphate binding"/>
    <property type="evidence" value="ECO:0007669"/>
    <property type="project" value="InterPro"/>
</dbReference>
<sequence length="387" mass="42747">MKQSKRLQQLPEHFFSTLVGKVAEQIEAGHDVILLGRGNPDQPTPPHIVEALKRAVDVPENHGYSPFRALPELKEAVAKFYKREYDVTLDPETEVAVLYGTKTGLVEIPLALLNEGETILLPDPGYPDYLSGVYLVNATLETMPLLEKNQFLPDYAALSEQVKEAAKMMYLNYPSNPTAAVAPLSFFEDTVEFAKARDIMVVHDFAYGGIGFDGKKPVSFLQADGAKDVGIETYSMSKTFNMAGWRVGFAVGNAQMIEAIHTLQDHLFIDIFPAIQHAAIEALGEDQSAVDELVAMYESRRNAFVRACHDIGWNVHAPEASFFAWLPVPAPHTSESFADLLLKEAHVAVAPGHGFGTYGEGYVRIGLLESEERLVEAVQRIAKLKLF</sequence>
<dbReference type="InterPro" id="IPR015424">
    <property type="entry name" value="PyrdxlP-dep_Trfase"/>
</dbReference>
<evidence type="ECO:0000256" key="1">
    <source>
        <dbReference type="ARBA" id="ARBA00001933"/>
    </source>
</evidence>
<dbReference type="Gene3D" id="3.90.1150.10">
    <property type="entry name" value="Aspartate Aminotransferase, domain 1"/>
    <property type="match status" value="1"/>
</dbReference>
<evidence type="ECO:0000256" key="3">
    <source>
        <dbReference type="ARBA" id="ARBA00022679"/>
    </source>
</evidence>
<evidence type="ECO:0000313" key="6">
    <source>
        <dbReference type="EMBL" id="MBF4499733.1"/>
    </source>
</evidence>
<dbReference type="PANTHER" id="PTHR42832:SF3">
    <property type="entry name" value="L-GLUTAMINE--4-(METHYLSULFANYL)-2-OXOBUTANOATE AMINOTRANSFERASE"/>
    <property type="match status" value="1"/>
</dbReference>
<evidence type="ECO:0000313" key="7">
    <source>
        <dbReference type="Proteomes" id="UP000622653"/>
    </source>
</evidence>
<dbReference type="PROSITE" id="PS00105">
    <property type="entry name" value="AA_TRANSFER_CLASS_1"/>
    <property type="match status" value="1"/>
</dbReference>
<dbReference type="CDD" id="cd00609">
    <property type="entry name" value="AAT_like"/>
    <property type="match status" value="1"/>
</dbReference>
<evidence type="ECO:0000259" key="5">
    <source>
        <dbReference type="Pfam" id="PF00155"/>
    </source>
</evidence>
<comment type="similarity">
    <text evidence="4">Belongs to the class-I pyridoxal-phosphate-dependent aminotransferase family.</text>
</comment>
<dbReference type="InterPro" id="IPR004839">
    <property type="entry name" value="Aminotransferase_I/II_large"/>
</dbReference>
<evidence type="ECO:0000256" key="4">
    <source>
        <dbReference type="RuleBase" id="RU000481"/>
    </source>
</evidence>
<accession>A0A8J7GJ57</accession>
<dbReference type="InterPro" id="IPR015422">
    <property type="entry name" value="PyrdxlP-dep_Trfase_small"/>
</dbReference>
<dbReference type="EMBL" id="JADKPV010000001">
    <property type="protein sequence ID" value="MBF4499733.1"/>
    <property type="molecule type" value="Genomic_DNA"/>
</dbReference>
<comment type="caution">
    <text evidence="6">The sequence shown here is derived from an EMBL/GenBank/DDBJ whole genome shotgun (WGS) entry which is preliminary data.</text>
</comment>
<name>A0A8J7GJ57_9BACL</name>
<dbReference type="EC" id="2.6.1.-" evidence="4"/>
<reference evidence="6" key="1">
    <citation type="submission" date="2020-11" db="EMBL/GenBank/DDBJ databases">
        <title>Multidrug resistant novel bacterium Savagea serpentis sp. nov., isolated from the scats of a vine snake (Ahaetulla nasuta).</title>
        <authorList>
            <person name="Venkata Ramana V."/>
            <person name="Vikas Patil S."/>
            <person name="Yogita Lugani V."/>
        </authorList>
    </citation>
    <scope>NUCLEOTIDE SEQUENCE</scope>
    <source>
        <strain evidence="6">SN6</strain>
    </source>
</reference>
<dbReference type="PANTHER" id="PTHR42832">
    <property type="entry name" value="AMINO ACID AMINOTRANSFERASE"/>
    <property type="match status" value="1"/>
</dbReference>
<dbReference type="InterPro" id="IPR004838">
    <property type="entry name" value="NHTrfase_class1_PyrdxlP-BS"/>
</dbReference>
<dbReference type="InterPro" id="IPR015421">
    <property type="entry name" value="PyrdxlP-dep_Trfase_major"/>
</dbReference>
<dbReference type="SUPFAM" id="SSF53383">
    <property type="entry name" value="PLP-dependent transferases"/>
    <property type="match status" value="1"/>
</dbReference>
<dbReference type="GO" id="GO:0008483">
    <property type="term" value="F:transaminase activity"/>
    <property type="evidence" value="ECO:0007669"/>
    <property type="project" value="UniProtKB-KW"/>
</dbReference>
<dbReference type="InterPro" id="IPR050881">
    <property type="entry name" value="LL-DAP_aminotransferase"/>
</dbReference>
<keyword evidence="3 4" id="KW-0808">Transferase</keyword>
<feature type="domain" description="Aminotransferase class I/classII large" evidence="5">
    <location>
        <begin position="31"/>
        <end position="381"/>
    </location>
</feature>
<dbReference type="NCBIfam" id="NF005977">
    <property type="entry name" value="PRK08068.1"/>
    <property type="match status" value="1"/>
</dbReference>
<dbReference type="RefSeq" id="WP_194561223.1">
    <property type="nucleotide sequence ID" value="NZ_JADKPV010000001.1"/>
</dbReference>
<gene>
    <name evidence="6" type="ORF">IRY55_00040</name>
</gene>